<name>A0A1J8QH47_9AGAM</name>
<proteinExistence type="predicted"/>
<feature type="region of interest" description="Disordered" evidence="1">
    <location>
        <begin position="1"/>
        <end position="20"/>
    </location>
</feature>
<keyword evidence="3" id="KW-1185">Reference proteome</keyword>
<evidence type="ECO:0000256" key="1">
    <source>
        <dbReference type="SAM" id="MobiDB-lite"/>
    </source>
</evidence>
<gene>
    <name evidence="2" type="ORF">AZE42_11871</name>
</gene>
<comment type="caution">
    <text evidence="2">The sequence shown here is derived from an EMBL/GenBank/DDBJ whole genome shotgun (WGS) entry which is preliminary data.</text>
</comment>
<evidence type="ECO:0000313" key="3">
    <source>
        <dbReference type="Proteomes" id="UP000183567"/>
    </source>
</evidence>
<organism evidence="2 3">
    <name type="scientific">Rhizopogon vesiculosus</name>
    <dbReference type="NCBI Taxonomy" id="180088"/>
    <lineage>
        <taxon>Eukaryota</taxon>
        <taxon>Fungi</taxon>
        <taxon>Dikarya</taxon>
        <taxon>Basidiomycota</taxon>
        <taxon>Agaricomycotina</taxon>
        <taxon>Agaricomycetes</taxon>
        <taxon>Agaricomycetidae</taxon>
        <taxon>Boletales</taxon>
        <taxon>Suillineae</taxon>
        <taxon>Rhizopogonaceae</taxon>
        <taxon>Rhizopogon</taxon>
    </lineage>
</organism>
<dbReference type="AlphaFoldDB" id="A0A1J8QH47"/>
<sequence>MTMESANKSKDTTLGVIENL</sequence>
<dbReference type="EMBL" id="LVVM01006211">
    <property type="protein sequence ID" value="OJA08730.1"/>
    <property type="molecule type" value="Genomic_DNA"/>
</dbReference>
<feature type="non-terminal residue" evidence="2">
    <location>
        <position position="20"/>
    </location>
</feature>
<reference evidence="2 3" key="1">
    <citation type="submission" date="2016-03" db="EMBL/GenBank/DDBJ databases">
        <title>Comparative genomics of the ectomycorrhizal sister species Rhizopogon vinicolor and Rhizopogon vesiculosus (Basidiomycota: Boletales) reveals a divergence of the mating type B locus.</title>
        <authorList>
            <person name="Mujic A.B."/>
            <person name="Kuo A."/>
            <person name="Tritt A."/>
            <person name="Lipzen A."/>
            <person name="Chen C."/>
            <person name="Johnson J."/>
            <person name="Sharma A."/>
            <person name="Barry K."/>
            <person name="Grigoriev I.V."/>
            <person name="Spatafora J.W."/>
        </authorList>
    </citation>
    <scope>NUCLEOTIDE SEQUENCE [LARGE SCALE GENOMIC DNA]</scope>
    <source>
        <strain evidence="2 3">AM-OR11-056</strain>
    </source>
</reference>
<dbReference type="Proteomes" id="UP000183567">
    <property type="component" value="Unassembled WGS sequence"/>
</dbReference>
<evidence type="ECO:0000313" key="2">
    <source>
        <dbReference type="EMBL" id="OJA08730.1"/>
    </source>
</evidence>
<accession>A0A1J8QH47</accession>
<protein>
    <submittedName>
        <fullName evidence="2">Uncharacterized protein</fullName>
    </submittedName>
</protein>